<evidence type="ECO:0000256" key="5">
    <source>
        <dbReference type="ARBA" id="ARBA00022692"/>
    </source>
</evidence>
<comment type="caution">
    <text evidence="10">The sequence shown here is derived from an EMBL/GenBank/DDBJ whole genome shotgun (WGS) entry which is preliminary data.</text>
</comment>
<evidence type="ECO:0000256" key="2">
    <source>
        <dbReference type="ARBA" id="ARBA00022448"/>
    </source>
</evidence>
<dbReference type="RefSeq" id="WP_160901931.1">
    <property type="nucleotide sequence ID" value="NZ_CP102850.1"/>
</dbReference>
<evidence type="ECO:0008006" key="12">
    <source>
        <dbReference type="Google" id="ProtNLM"/>
    </source>
</evidence>
<dbReference type="AlphaFoldDB" id="A0A6L7GQB6"/>
<accession>A0A6L7GQB6</accession>
<dbReference type="PANTHER" id="PTHR32196:SF21">
    <property type="entry name" value="ABC TRANSPORTER PERMEASE PROTEIN YPHD-RELATED"/>
    <property type="match status" value="1"/>
</dbReference>
<keyword evidence="2" id="KW-0813">Transport</keyword>
<evidence type="ECO:0000256" key="4">
    <source>
        <dbReference type="ARBA" id="ARBA00022519"/>
    </source>
</evidence>
<sequence>MTTMDRLTGTRPHPEPPEASAGSRIVDAVKATPVATLTTGGLFVAILVTGGLTTPGFLTIANAKAVILASAFVGIIAVGMTMIMLCGRLFSLSLGTTAAVGAFAFLYSLQWGLIPAIVVTLLLTAATGWIQGLIVGGLNANPIIVTIAAGVLMEGLSLLLTGGVTVLPPTGDTSYAFLNGRPFGIPISFLIFLGLVVVVELMLRRTHYGRDVYAVGESAGAARAAAISIPRVTAAAFAIAGACAGLAGILLASFNANATLSIEGTYNFDAIAAVLVGGSLVTGGRGSAVRTLFGSIVIATLASLLLIRGYSTGIQLLVKGLIVLVVVCIIHLGDRGSRR</sequence>
<name>A0A6L7GQB6_9ACTN</name>
<feature type="transmembrane region" description="Helical" evidence="9">
    <location>
        <begin position="113"/>
        <end position="136"/>
    </location>
</feature>
<feature type="transmembrane region" description="Helical" evidence="9">
    <location>
        <begin position="291"/>
        <end position="310"/>
    </location>
</feature>
<keyword evidence="5 9" id="KW-0812">Transmembrane</keyword>
<keyword evidence="3" id="KW-1003">Cell membrane</keyword>
<organism evidence="10 11">
    <name type="scientific">Gordonia mangrovi</name>
    <dbReference type="NCBI Taxonomy" id="2665643"/>
    <lineage>
        <taxon>Bacteria</taxon>
        <taxon>Bacillati</taxon>
        <taxon>Actinomycetota</taxon>
        <taxon>Actinomycetes</taxon>
        <taxon>Mycobacteriales</taxon>
        <taxon>Gordoniaceae</taxon>
        <taxon>Gordonia</taxon>
    </lineage>
</organism>
<feature type="transmembrane region" description="Helical" evidence="9">
    <location>
        <begin position="183"/>
        <end position="203"/>
    </location>
</feature>
<keyword evidence="11" id="KW-1185">Reference proteome</keyword>
<reference evidence="10 11" key="1">
    <citation type="submission" date="2019-11" db="EMBL/GenBank/DDBJ databases">
        <title>Gordonia sp. nov., a novel actinobacterium isolated from mangrove soil in Hainan.</title>
        <authorList>
            <person name="Huang X."/>
            <person name="Xie Y."/>
            <person name="Chu X."/>
            <person name="Xiao K."/>
        </authorList>
    </citation>
    <scope>NUCLEOTIDE SEQUENCE [LARGE SCALE GENOMIC DNA]</scope>
    <source>
        <strain evidence="10 11">HNM0687</strain>
    </source>
</reference>
<evidence type="ECO:0000313" key="10">
    <source>
        <dbReference type="EMBL" id="MXP21783.1"/>
    </source>
</evidence>
<evidence type="ECO:0000256" key="1">
    <source>
        <dbReference type="ARBA" id="ARBA00004651"/>
    </source>
</evidence>
<evidence type="ECO:0000256" key="9">
    <source>
        <dbReference type="SAM" id="Phobius"/>
    </source>
</evidence>
<dbReference type="GO" id="GO:0005886">
    <property type="term" value="C:plasma membrane"/>
    <property type="evidence" value="ECO:0007669"/>
    <property type="project" value="UniProtKB-SubCell"/>
</dbReference>
<dbReference type="GO" id="GO:0022857">
    <property type="term" value="F:transmembrane transporter activity"/>
    <property type="evidence" value="ECO:0007669"/>
    <property type="project" value="InterPro"/>
</dbReference>
<dbReference type="Proteomes" id="UP000475545">
    <property type="component" value="Unassembled WGS sequence"/>
</dbReference>
<keyword evidence="4" id="KW-0997">Cell inner membrane</keyword>
<keyword evidence="7 9" id="KW-0472">Membrane</keyword>
<feature type="transmembrane region" description="Helical" evidence="9">
    <location>
        <begin position="65"/>
        <end position="82"/>
    </location>
</feature>
<feature type="transmembrane region" description="Helical" evidence="9">
    <location>
        <begin position="316"/>
        <end position="333"/>
    </location>
</feature>
<evidence type="ECO:0000313" key="11">
    <source>
        <dbReference type="Proteomes" id="UP000475545"/>
    </source>
</evidence>
<feature type="region of interest" description="Disordered" evidence="8">
    <location>
        <begin position="1"/>
        <end position="22"/>
    </location>
</feature>
<evidence type="ECO:0000256" key="8">
    <source>
        <dbReference type="SAM" id="MobiDB-lite"/>
    </source>
</evidence>
<feature type="transmembrane region" description="Helical" evidence="9">
    <location>
        <begin position="89"/>
        <end position="107"/>
    </location>
</feature>
<comment type="subcellular location">
    <subcellularLocation>
        <location evidence="1">Cell membrane</location>
        <topology evidence="1">Multi-pass membrane protein</topology>
    </subcellularLocation>
</comment>
<feature type="transmembrane region" description="Helical" evidence="9">
    <location>
        <begin position="266"/>
        <end position="284"/>
    </location>
</feature>
<dbReference type="InterPro" id="IPR001851">
    <property type="entry name" value="ABC_transp_permease"/>
</dbReference>
<dbReference type="Pfam" id="PF02653">
    <property type="entry name" value="BPD_transp_2"/>
    <property type="match status" value="1"/>
</dbReference>
<feature type="transmembrane region" description="Helical" evidence="9">
    <location>
        <begin position="232"/>
        <end position="254"/>
    </location>
</feature>
<evidence type="ECO:0000256" key="3">
    <source>
        <dbReference type="ARBA" id="ARBA00022475"/>
    </source>
</evidence>
<dbReference type="CDD" id="cd06579">
    <property type="entry name" value="TM_PBP1_transp_AraH_like"/>
    <property type="match status" value="1"/>
</dbReference>
<evidence type="ECO:0000256" key="6">
    <source>
        <dbReference type="ARBA" id="ARBA00022989"/>
    </source>
</evidence>
<feature type="transmembrane region" description="Helical" evidence="9">
    <location>
        <begin position="34"/>
        <end position="53"/>
    </location>
</feature>
<gene>
    <name evidence="10" type="ORF">GIY30_10525</name>
</gene>
<proteinExistence type="predicted"/>
<feature type="transmembrane region" description="Helical" evidence="9">
    <location>
        <begin position="143"/>
        <end position="163"/>
    </location>
</feature>
<dbReference type="EMBL" id="WMBR01000002">
    <property type="protein sequence ID" value="MXP21783.1"/>
    <property type="molecule type" value="Genomic_DNA"/>
</dbReference>
<protein>
    <recommendedName>
        <fullName evidence="12">ABC transporter permease</fullName>
    </recommendedName>
</protein>
<evidence type="ECO:0000256" key="7">
    <source>
        <dbReference type="ARBA" id="ARBA00023136"/>
    </source>
</evidence>
<keyword evidence="6 9" id="KW-1133">Transmembrane helix</keyword>
<dbReference type="PANTHER" id="PTHR32196">
    <property type="entry name" value="ABC TRANSPORTER PERMEASE PROTEIN YPHD-RELATED-RELATED"/>
    <property type="match status" value="1"/>
</dbReference>